<dbReference type="PANTHER" id="PTHR10292:SF1">
    <property type="entry name" value="CLATHRIN HEAVY CHAIN"/>
    <property type="match status" value="1"/>
</dbReference>
<dbReference type="PANTHER" id="PTHR10292">
    <property type="entry name" value="CLATHRIN HEAVY CHAIN RELATED"/>
    <property type="match status" value="1"/>
</dbReference>
<dbReference type="GO" id="GO:0071439">
    <property type="term" value="C:clathrin complex"/>
    <property type="evidence" value="ECO:0007669"/>
    <property type="project" value="TreeGrafter"/>
</dbReference>
<feature type="non-terminal residue" evidence="1">
    <location>
        <position position="262"/>
    </location>
</feature>
<proteinExistence type="predicted"/>
<dbReference type="GO" id="GO:0030130">
    <property type="term" value="C:clathrin coat of trans-Golgi network vesicle"/>
    <property type="evidence" value="ECO:0007669"/>
    <property type="project" value="InterPro"/>
</dbReference>
<evidence type="ECO:0000313" key="1">
    <source>
        <dbReference type="EMBL" id="KAF9597990.1"/>
    </source>
</evidence>
<dbReference type="GO" id="GO:0009506">
    <property type="term" value="C:plasmodesma"/>
    <property type="evidence" value="ECO:0007669"/>
    <property type="project" value="TreeGrafter"/>
</dbReference>
<evidence type="ECO:0008006" key="3">
    <source>
        <dbReference type="Google" id="ProtNLM"/>
    </source>
</evidence>
<keyword evidence="2" id="KW-1185">Reference proteome</keyword>
<reference evidence="1 2" key="1">
    <citation type="submission" date="2020-10" db="EMBL/GenBank/DDBJ databases">
        <title>The Coptis chinensis genome and diversification of protoberbering-type alkaloids.</title>
        <authorList>
            <person name="Wang B."/>
            <person name="Shu S."/>
            <person name="Song C."/>
            <person name="Liu Y."/>
        </authorList>
    </citation>
    <scope>NUCLEOTIDE SEQUENCE [LARGE SCALE GENOMIC DNA]</scope>
    <source>
        <strain evidence="1">HL-2020</strain>
        <tissue evidence="1">Leaf</tissue>
    </source>
</reference>
<dbReference type="Pfam" id="PF13838">
    <property type="entry name" value="Clathrin_H_link"/>
    <property type="match status" value="1"/>
</dbReference>
<accession>A0A835HF25</accession>
<dbReference type="GO" id="GO:0006886">
    <property type="term" value="P:intracellular protein transport"/>
    <property type="evidence" value="ECO:0007669"/>
    <property type="project" value="InterPro"/>
</dbReference>
<gene>
    <name evidence="1" type="ORF">IFM89_023475</name>
</gene>
<evidence type="ECO:0000313" key="2">
    <source>
        <dbReference type="Proteomes" id="UP000631114"/>
    </source>
</evidence>
<dbReference type="AlphaFoldDB" id="A0A835HF25"/>
<dbReference type="GO" id="GO:0030132">
    <property type="term" value="C:clathrin coat of coated pit"/>
    <property type="evidence" value="ECO:0007669"/>
    <property type="project" value="InterPro"/>
</dbReference>
<organism evidence="1 2">
    <name type="scientific">Coptis chinensis</name>
    <dbReference type="NCBI Taxonomy" id="261450"/>
    <lineage>
        <taxon>Eukaryota</taxon>
        <taxon>Viridiplantae</taxon>
        <taxon>Streptophyta</taxon>
        <taxon>Embryophyta</taxon>
        <taxon>Tracheophyta</taxon>
        <taxon>Spermatophyta</taxon>
        <taxon>Magnoliopsida</taxon>
        <taxon>Ranunculales</taxon>
        <taxon>Ranunculaceae</taxon>
        <taxon>Coptidoideae</taxon>
        <taxon>Coptis</taxon>
    </lineage>
</organism>
<dbReference type="GO" id="GO:0005198">
    <property type="term" value="F:structural molecule activity"/>
    <property type="evidence" value="ECO:0007669"/>
    <property type="project" value="InterPro"/>
</dbReference>
<dbReference type="InterPro" id="IPR012331">
    <property type="entry name" value="Clathrin_H-chain_linker"/>
</dbReference>
<dbReference type="Gene3D" id="2.130.10.110">
    <property type="entry name" value="Clathrin heavy-chain terminal domain"/>
    <property type="match status" value="2"/>
</dbReference>
<protein>
    <recommendedName>
        <fullName evidence="3">Clathrin heavy chain</fullName>
    </recommendedName>
</protein>
<dbReference type="SUPFAM" id="SSF50989">
    <property type="entry name" value="Clathrin heavy-chain terminal domain"/>
    <property type="match status" value="1"/>
</dbReference>
<dbReference type="SUPFAM" id="SSF48371">
    <property type="entry name" value="ARM repeat"/>
    <property type="match status" value="1"/>
</dbReference>
<dbReference type="Gene3D" id="1.25.40.30">
    <property type="match status" value="1"/>
</dbReference>
<dbReference type="GO" id="GO:0009507">
    <property type="term" value="C:chloroplast"/>
    <property type="evidence" value="ECO:0007669"/>
    <property type="project" value="TreeGrafter"/>
</dbReference>
<sequence>MAAANAPITMKETLTNSVVIVDMSMPMQPLRRPITADSALMNPNGRILALKVGYNILVTAEYYWFMLESCYVDKKRNQNHIAVLSWWFLKPESYCSAFLRPQLVKGNMQLFSVDQQRSQALEAHAASFAATVVSAFGSVPGNEDPSILICFASKSTNAGQVMSKLHVIELGSQPGKPAFTKKRADLFFPPDFADDFPVAMQLNNLELAVHLARRGNLPGSENLVVQRFQELFSQAKYKEAAELAAESPKGILRTPDTVAKFQ</sequence>
<dbReference type="InterPro" id="IPR016024">
    <property type="entry name" value="ARM-type_fold"/>
</dbReference>
<dbReference type="InterPro" id="IPR016025">
    <property type="entry name" value="Clathrin_H-chain_N"/>
</dbReference>
<dbReference type="OrthoDB" id="2113814at2759"/>
<dbReference type="GO" id="GO:0006898">
    <property type="term" value="P:receptor-mediated endocytosis"/>
    <property type="evidence" value="ECO:0007669"/>
    <property type="project" value="TreeGrafter"/>
</dbReference>
<name>A0A835HF25_9MAGN</name>
<dbReference type="Proteomes" id="UP000631114">
    <property type="component" value="Unassembled WGS sequence"/>
</dbReference>
<dbReference type="EMBL" id="JADFTS010000007">
    <property type="protein sequence ID" value="KAF9597990.1"/>
    <property type="molecule type" value="Genomic_DNA"/>
</dbReference>
<dbReference type="GO" id="GO:0032051">
    <property type="term" value="F:clathrin light chain binding"/>
    <property type="evidence" value="ECO:0007669"/>
    <property type="project" value="TreeGrafter"/>
</dbReference>
<comment type="caution">
    <text evidence="1">The sequence shown here is derived from an EMBL/GenBank/DDBJ whole genome shotgun (WGS) entry which is preliminary data.</text>
</comment>